<feature type="domain" description="Ig-like" evidence="29">
    <location>
        <begin position="780"/>
        <end position="865"/>
    </location>
</feature>
<feature type="domain" description="Fibronectin type-III" evidence="30">
    <location>
        <begin position="3890"/>
        <end position="3982"/>
    </location>
</feature>
<evidence type="ECO:0000256" key="1">
    <source>
        <dbReference type="ARBA" id="ARBA00001946"/>
    </source>
</evidence>
<keyword evidence="9" id="KW-0597">Phosphoprotein</keyword>
<evidence type="ECO:0000256" key="17">
    <source>
        <dbReference type="ARBA" id="ARBA00022842"/>
    </source>
</evidence>
<dbReference type="SUPFAM" id="SSF56112">
    <property type="entry name" value="Protein kinase-like (PK-like)"/>
    <property type="match status" value="1"/>
</dbReference>
<evidence type="ECO:0000256" key="20">
    <source>
        <dbReference type="ARBA" id="ARBA00023157"/>
    </source>
</evidence>
<dbReference type="FunFam" id="2.60.40.10:FF:000557">
    <property type="entry name" value="Myosin binding protein Ha"/>
    <property type="match status" value="1"/>
</dbReference>
<feature type="domain" description="Fibronectin type-III" evidence="30">
    <location>
        <begin position="3191"/>
        <end position="3286"/>
    </location>
</feature>
<dbReference type="InterPro" id="IPR003961">
    <property type="entry name" value="FN3_dom"/>
</dbReference>
<reference evidence="32" key="1">
    <citation type="submission" date="2023-11" db="UniProtKB">
        <authorList>
            <consortium name="WormBaseParasite"/>
        </authorList>
    </citation>
    <scope>IDENTIFICATION</scope>
</reference>
<dbReference type="EC" id="2.7.11.1" evidence="5"/>
<keyword evidence="22" id="KW-0539">Nucleus</keyword>
<feature type="domain" description="Ig-like" evidence="29">
    <location>
        <begin position="1256"/>
        <end position="1343"/>
    </location>
</feature>
<feature type="domain" description="Ig-like" evidence="29">
    <location>
        <begin position="5907"/>
        <end position="5996"/>
    </location>
</feature>
<dbReference type="PRINTS" id="PR00014">
    <property type="entry name" value="FNTYPEIII"/>
</dbReference>
<dbReference type="PANTHER" id="PTHR13817">
    <property type="entry name" value="TITIN"/>
    <property type="match status" value="1"/>
</dbReference>
<feature type="domain" description="Ig-like" evidence="29">
    <location>
        <begin position="7"/>
        <end position="97"/>
    </location>
</feature>
<dbReference type="SMART" id="SM00408">
    <property type="entry name" value="IGc2"/>
    <property type="match status" value="18"/>
</dbReference>
<feature type="domain" description="Fibronectin type-III" evidence="30">
    <location>
        <begin position="2671"/>
        <end position="2764"/>
    </location>
</feature>
<dbReference type="InterPro" id="IPR003598">
    <property type="entry name" value="Ig_sub2"/>
</dbReference>
<proteinExistence type="inferred from homology"/>
<evidence type="ECO:0000256" key="13">
    <source>
        <dbReference type="ARBA" id="ARBA00022741"/>
    </source>
</evidence>
<comment type="subcellular location">
    <subcellularLocation>
        <location evidence="3">Cytoplasm</location>
    </subcellularLocation>
    <subcellularLocation>
        <location evidence="2">Nucleus</location>
    </subcellularLocation>
</comment>
<evidence type="ECO:0000256" key="2">
    <source>
        <dbReference type="ARBA" id="ARBA00004123"/>
    </source>
</evidence>
<comment type="catalytic activity">
    <reaction evidence="24">
        <text>L-threonyl-[protein] + ATP = O-phospho-L-threonyl-[protein] + ADP + H(+)</text>
        <dbReference type="Rhea" id="RHEA:46608"/>
        <dbReference type="Rhea" id="RHEA-COMP:11060"/>
        <dbReference type="Rhea" id="RHEA-COMP:11605"/>
        <dbReference type="ChEBI" id="CHEBI:15378"/>
        <dbReference type="ChEBI" id="CHEBI:30013"/>
        <dbReference type="ChEBI" id="CHEBI:30616"/>
        <dbReference type="ChEBI" id="CHEBI:61977"/>
        <dbReference type="ChEBI" id="CHEBI:456216"/>
        <dbReference type="EC" id="2.7.11.1"/>
    </reaction>
</comment>
<evidence type="ECO:0000259" key="30">
    <source>
        <dbReference type="PROSITE" id="PS50853"/>
    </source>
</evidence>
<dbReference type="PROSITE" id="PS50011">
    <property type="entry name" value="PROTEIN_KINASE_DOM"/>
    <property type="match status" value="1"/>
</dbReference>
<evidence type="ECO:0000256" key="3">
    <source>
        <dbReference type="ARBA" id="ARBA00004496"/>
    </source>
</evidence>
<feature type="domain" description="Fibronectin type-III" evidence="30">
    <location>
        <begin position="2363"/>
        <end position="2460"/>
    </location>
</feature>
<dbReference type="WBParaSite" id="SMRG1_59460.2">
    <property type="protein sequence ID" value="SMRG1_59460.2"/>
    <property type="gene ID" value="SMRG1_59460"/>
</dbReference>
<feature type="domain" description="Ig-like" evidence="29">
    <location>
        <begin position="309"/>
        <end position="401"/>
    </location>
</feature>
<keyword evidence="12" id="KW-0677">Repeat</keyword>
<dbReference type="InterPro" id="IPR013098">
    <property type="entry name" value="Ig_I-set"/>
</dbReference>
<dbReference type="SMART" id="SM00060">
    <property type="entry name" value="FN3"/>
    <property type="match status" value="31"/>
</dbReference>
<feature type="domain" description="Fibronectin type-III" evidence="30">
    <location>
        <begin position="2568"/>
        <end position="2665"/>
    </location>
</feature>
<feature type="region of interest" description="Disordered" evidence="27">
    <location>
        <begin position="517"/>
        <end position="557"/>
    </location>
</feature>
<sequence length="6428" mass="710102">MPPGIQPKFIDKPKIKQSGKNVIFEVVAEADPAPEILWTKAGNEIKNSSRYKTNCRTLGKQHTLTLEINQVTADDGGEYLVTAKNKLGDSTATINLNIGSAKATPTKAPKFLEKPVIRMDKSKGEVILSCKLEAKPAATLTWYLNDQEINEISGKRAWVVSEQPDDVYIIEIHILSPKPEDGGMYKIHAKNSAGESNANINLNLQANQKQAGKGPVFEKPKIYQNNLGRDVILECRCSADPAPTFTWYQNTKELKARPGRYEMEESKDGAVFLNKLKIINFMNADAGTYKLMAKNNSGDATAVMEVKMPKIVGMPNIRFEDNNQRAFLEVRVDSGNPPEAKWSHSGKTIKVEGRYSSECTMEGRNYVMNLTINDLTEKDSGLYECEIFNGVGKVQQSITVKVPPKDPKVKLPQIVGYLNSQTAELGRTFIMTVDYAVGSVTPQAKVLKNGIDLSLDKRCTIRVDSTKHSVIITIKNVQIDDKSTYTLQLLANGNVCDKGNFDLSVIQVNDEANEEVDEVGELHVPSNKGSRRSSTVKKEEEYLNRRSSQEKPGLLDPKALEQSLQARRDSMTNRRTSLADAIPGFAGLKHRETPKVEKEYFVEELQDVKIKEGSLKALLKCTFCKSTSKFRWYKNKLEIFQGPKYNFLQEGNEFALEIKKIAMEDVGKYTCKCNDISTTCTIQVEEKKHTYHFNQKLPKTAEVVRGKDLTVECSVSDPRATVAWYHKGEKVEYVAGKIEIKRRENRCILRIVRARPEQEGEYCCIVEGDETYMDIAVEDPDWSFTRELKPQQALENDEVVTFECEVSDRDAEVTWYKNGEPITANDKYEMLAEKKVKRILKVKKITMTDDAEYTCKVAKKTTTATCTVKPDVEFRQNLIDTKGIETKHKELECRAFNPKKYPVYWFKDGLPIELNDRISTTEIEGSLYLIFQYLEMDDTGYYSCKIGNHETKGLLEVQECEKPPSVDLTNFKTQATLKKGANFMTAVPFKGFPVPQVVLMCNGEPVNEAIKLKPVVKGNIVELQLEDAARADSGKYELKLKNELGEASVPLELNILDRPGKPRGPLLLTSLSAKKCVLEWDPPEDDGGSPIKHYVVEKMDVSDGNWKLVKNAKAPQCEVDLEEGHKYKFRVRAVNNEGESENLEVDKEILARDVCDPPDAPTGLEIEDYDRDHAKLKWLPPRRDNGAPVLKYILEAKAKSKNKWETVKEVSDPAAKVDLKEGEEYEFRVTAVNKAGKSEPSEVSKPLIAKPRFLKPFIIKTGLKPIKVKVGEVVQLKLDFRGEPDPVAVWSKESTPLESTPEIELTFELRSASLKILSAQRKDTALYTLRVSNEVGEDQASIEVVALGKPSRPVPPMEITEVTKNSAQLSWKKPEDDGGTPITHYKVEKMNLNKGRWEPVAEITKGLTATVNKLEEGQPYKFRIIAVSSQGESEPLECDTEIIAKNPFERPGPPEKPKIADYDRTHIDIKWEPPEDDGGAPIKGYHVERREPRSQRWMRLTRVPQQDLTYSDSGVREGKEYEYRVIAVNEGGLSDPSPPTDLQFAKASREPPKLKLTELPLGIKQEIRLRAGEPLHMPIPITGAPTPTITWSKDNKPLPTRCQLQNSEEHTCLDVPKSIRDDSGLYKIHLANEYGQDEAVVKVIVMDKPSPPINVEAIDVYAESCKLIWKPPMDDGGTPITDYLVERCDETGIWERVSGLVTDNSINVKNLIKGKSYRFRVFAVNMIGNSEPGETKTAILAKNPYDPPGAPEKLNIDEYDKRSVKLSWKPPADDGGNPIKGYLIEKRLPRGEWRKATGSLVPGTEATITGIEEGQTYEFRVSAVNDAGPGKPSKATEPHLVRDPVYPPGPPEGLNVEKANKNGVKLSWNKPRRDGNAPVTGYVVEKKGDDDQWIPVQKTTNPCAFVPMKEGETGQFRVRAVNSEGPGEPTKPTAVITAVDPPEPPRICTPEEGVGGPGSGVGGLKDITLKAGQELLLAAAWFGSPKPNPTWTLNEKVVKPDGKLIQISDEPPPPPANPGPGGALEQSSGGTAILRIPKARRSDGGNYELTLANDLGQVKTSCHVEVLDVPGPPEGPLEATDVNAEEMTLKWKPPLDDGGQPISNYILEKRVKGSDNWQKVSAFLNSPNATVKNLEVGQEYEFRVMAENPMGVSEPLLTTKAIKARHPYDPPSGMKKPIIETTTDDSVTLSWEPPMKGPTTGYIVEKRPKGSREWTKANTGNVTGTEYTVKGLPKGKEFEFRIVPYNLAGNGEPSEPTELIKVQFPITPPKIGRNVPREVTGRVGEPFKIHVPFTGSPPDKVEVTKNGIPVPLEGGRFKVEITPDEVIITDKEAEKNDGGLYKIDLENEKGRDSAPVNVKVVGPPEPPQGPLEISHIKNNSCSLSWNPPTDNGGSPITNYIVEKQNTKTGDWSVVNSFVRTPNCDVTGLDEGNMYRFRVRAANEVGVSEPLDADRAIVAENPSTVPGAPGNLTPSDVDANKVTLEWTKPKSDGGRRIIGYVVEYKPVNSDEWRSAPEGLVKGNSTTVDGLKKGEKYLFRVCAKNEIGLSEPCTANRPVECKPKFTTADSPGTPTIEDVGKNFIDLTWSKPMKDGGARITGYLVEKRKKFATDWEPATPDGKPVMNNNAHIDGLDDNAEYEFRVSAVNAAGIGEPSQPTELTKICPKRDKPQPPSDVEAKDIYADSCVLTWNPPGSDGGCPIIDYIVEKCDATTEVWERVPTVVTNTTCPIKGLIEGKRYRFRVSAVNTMGPSEPAETNTAITAKNPFDAPDAPENVKVESFDSHGVTLAWKPPENDGGNPIHGYLIEKRTPNGEWKPATTGLVHGKEAELTGLEKGQTYEFRVSAVNDAGAGRPSKATLPQVIKDPTYPPSAPDSINVDKVNKNGVKLSWQKPRKDGGSKITGYQVEKKDENGNWVPVKQTTEPCAFIPMKEGETAQFRVCAVNDEGPGEPTRPTAPVTAVDQPEAPRICTPDDCVGGLGSGVGGLKDVKLKAGQDLKLPVAWFGHPKPRFNWSQNDKPIQIDGKRIIEINEALPPPANPGPGGVLEMSPGGTVVLSVGKVRRADKGQYQLTIVNEQGQATTSCQVEVIDVPSPPGGPLEATDVKADEITLRWKAPEDDGGEPITNYVLQKRRKGSDNWEKVSGFLNSPNATVRNLEEGTEYEFRVMAENAMGQSEPLITTQPIKAKHPFDPPSGMQKPTVEDTSDDSVTLAWEPPRKGPVTGYIVEKRAKGDKNWSKANAAPISGTGYTVKNLPKGKEFEFRVIPVNAAGQGEPSEPTKFIKVQKPITIPKITIDAPKEINARLGEPFKIRIPFTGGPPEEVELIKDGKPVPLDTNRFKLEVTPNEVIITDTKAEKEDAGQYKVALKNEKGEASHPLTVKVLSPPDTPEGPLEVSDIKGDSCKLTWNPPKNNGGSPITNYIVEKLEPRTGEWLPVSKFVRTPEYEVTGLEPGNNYRFRVRAENELGTSEPLETSRSILAEEPSTVPDAPNNLTVADVDANKVTLEWSKPRNDGGKRVNGYVVEYKPLNSTEWEQAAIVKDLTATVDGLKKGEKYMFRVSARNEVGVSQPCSTNRAVECKPKHTTADSPGRPNVDDIGKNSIDLSWSRPAKDGGAKVTGYIVEKRKKNSPDWEPAVSGNTPVTGTQAHIDDLDENGEYEFRIKPVNAAGVGEPSEPTPMTKIRPKRDKPNPPEDVEVNDLSADSCKLTWKPPAKDGGAPITDYIVEKCDATTGIWEKVPALIVGTSCPIKGLVEGKRYRFRVSAVNPLGQSEPTELLNAVTAKNPFDAPDSPDNLNMDSFDKHSVDLSWTPPKHDGGNPIKGYLVEKRTPKGEWKQATNGLVTNPSAHLTGLEPGETYEFRVSAVNDAGPGRPSRATAPHVMKDPSYPAAAPESLNVDKVNKNGVKLSWQKPRKDGGSKITGYQVEKKDENGNWVPVKQTTEPCAFIPMKEGETAQFRVCAVNDEGPGEPTRPTAPVTAVDQPEAPRICTPDDCVGGLGSGVGGLKDISIKAGQELKLPVAWFGHPKPTFNWTLNGEPVKIDGVRVIQKDEPLPPPSHPGPGGHLELSPGGVVLLVIPKVKRSDHGRYQLTVMNDLGQASTSCQVEVMDAPSAPGGPLEATDISANEITLSWKPPTDDGGQPITNYRLEKRPKGSDSWQTVSGFLKSPNATVRNLEEGTEYEFRVMAENPLGLSEPLMTSSPIKARHPFDPPSGMSQPTVENVTDDSVTLSWEPPRKGPITGYTIEKRGKGDRAWTKVNVHPLSTNEYTIRGLPQSKEFEFRVVPFNAAGAGEPSEPTGYVKIQKPKAAPKISPDAPKQVNVTKGEPFKIRIPYTGSPPDVVEATKDGVPVILDDGRFVVTITPDEVIIVGKKGDKQDEGPYKITLKNDKGQDTLPIKINVLGPPDSPQGPLEVKNIKSDSCTLGWKPPKETGGCPITHYVVEKQDQSTGEWTPVSKFVRGTEYDVLGLDEGKKHKFRVRAANEFGLSEPLELDHTITTENPSTEPGAPGNVEVADVDSNSVTLEWSKPRSDGGSKINGYVIEFRPVNGGSWEKAPTGPIRGNSGTVTGLSPGEKYVFRVLAKNDVGTSEPSSSTRPIECKPKYVLAGSPSEPNVDGVGKNWIDLSWSRPNNDGGARITGYIVEKRKKDSPDWEVATSDGKPISSNYVRLDNLNEGDMYQFRVKAVTAAGPGEPSNPTPIIRIEEKKPTAIPDFVTKIRPTTAPIGGTAGFEVQVDGQPLPSVRWFRDGIELLPGNRIKINPPGPDGKASIEIHDLDEKDSGTITCQVSNPSGKNSCSAPFEVLAIPKILGNIDDKMASEGDLVKLKVPYSGRGSITLKLKCNGHEIPESSRVKLMDLDGTASIQLKDVTRNMSGYYTLEIGNESGFSSVPFNLKVTSPPGECQGPITVTDTTPFSTRLSWKPPKDDGGSKITHYVIERQEVGKDRWVPVSSGSKEPNCEVQGLQENTHYLFRVAAVNDCGQGDWFQVPNEVIAKYPFDKPGKPGDLTANEVGGDFVNLAWTRPSTDGGGRIRGYIVEKREVGAQNWSRVTPNPILTLSYNVPNLIEDKTYEFRVMAVNDAGESEPTMIDRPVCVKDPKAVSRPTFISGLKPQIVNEGRDAVFEIEVDCSSNYDVVWSKGPRDLVESHRIEMTKEGHLHYLTIRNCGLEDADEYSIKVSNRGGSKVSRAPLSVKSKPQIHLPSRWQEPTEWERGDSIVIKVPYTGFPKPKAKWTLNGKDIREGKNVNTQLKDRHAIITLENVGEEFSGKLNITLENEMGSDSANIELRINDRPPPPVNLKVEGVADGSALLSWSMPEGTGYISQYIIERCEMPGDTWIRAGTNRFSTYNCEGLVNGKEYRFRVIAENLHGRSDPCQPTESHLIAADTRQRGVRRGREEGRSDYTGPPIENYDRFHRNIWDKQIPLPTQVHKGESVYDYYDIMEELGIGTFGAVHRCQEKTTGNSYACKFVNTDTPQDKHVVLNEVEVMKELHHPKLLNLHEVFDDKNDVAMVMELLTGGELLDRLADENSTMSEADAINYIRQVCEGIQHMHDTNIIHLDIKPEDLMFETSKSKNLKIVDFSLSKKLDPKSPVKVSLSHPEFAAPEITRSEPVGFYTDMWAIGVLTYMILSGLSPFAGNTTAETIEKIGRGQFTFDHDAFNGISANGKDFISKLLQKQPNQRMTIYEALKHPWLNEAITDEQRRRIPPSRYKECQRQMHERMGDIYQRSPAIGHLANYSSIRQNRRDKYQIQETNFDRKEAGPRFVKWPSNQLVMEGENAQFNCRVMALSEPTVTWLILVIISLHMVTVSLCLFMKFRHFGDVQLSQSVKHMQRYAGHDYSLKINRVRMEDAGHYTVRAENSFGKREFPVLLTVQPLQEIKIEPLPPTSRKKIEPAPVEMFHEEETAPRFAFHLRNRYIQEGGSVKLTCSVDGCPTPVITWFKNGKELRKGDGNYEIQQMLGITSLEIYSCSENDSGRYSCRAVNSHGEHETECKVIVEASRVKRFLSAQHADRKIRSSSQQPTGFESRNENSSWRDDKRTLTRLTERHASEVREINETRDKWSNNEIRGLRDLVEHRPSNGEIQPIRVAAPKLSKGLKPITQVELGKSFKLEARFEPTNPPTKIRWSFNNQEITSDGNIKITTSEDGEFSYLEVFDSSFSNAGDYEAKAGTTITRTSVKIEAPANSLNGMIDENDDELSDEFSSQAVEQVNDNDEGIIPKAVGLAPLFTVHPISQTVKEGDTVCLECTVSGDPIPEAEWYYNDGPIQAGHIFSQDNEIIKLELQALLPEDTGAYECRVTSSMGKASTIAFLVVEPANEVPKGPNFLTFPQSRSVEENESVTLKCSFSNSLVEEVFWFRNDTPLDPNYCDFDKSAQTSICILPSVKASKDSGIYLVKIKDINDNSFICKFCLQVIPSLMVNDNNSIKVI</sequence>
<feature type="region of interest" description="Disordered" evidence="27">
    <location>
        <begin position="5387"/>
        <end position="5406"/>
    </location>
</feature>
<evidence type="ECO:0000256" key="22">
    <source>
        <dbReference type="ARBA" id="ARBA00023242"/>
    </source>
</evidence>
<feature type="domain" description="Fibronectin type-III" evidence="30">
    <location>
        <begin position="1352"/>
        <end position="1447"/>
    </location>
</feature>
<evidence type="ECO:0000256" key="4">
    <source>
        <dbReference type="ARBA" id="ARBA00006692"/>
    </source>
</evidence>
<feature type="domain" description="Fibronectin type-III" evidence="30">
    <location>
        <begin position="4608"/>
        <end position="4705"/>
    </location>
</feature>
<feature type="region of interest" description="Disordered" evidence="27">
    <location>
        <begin position="1827"/>
        <end position="1853"/>
    </location>
</feature>
<evidence type="ECO:0000256" key="14">
    <source>
        <dbReference type="ARBA" id="ARBA00022777"/>
    </source>
</evidence>
<dbReference type="FunFam" id="2.60.40.10:FF:000031">
    <property type="entry name" value="Myosin-binding protein C, slow type"/>
    <property type="match status" value="5"/>
</dbReference>
<dbReference type="InterPro" id="IPR036116">
    <property type="entry name" value="FN3_sf"/>
</dbReference>
<feature type="domain" description="Fibronectin type-III" evidence="30">
    <location>
        <begin position="1750"/>
        <end position="1844"/>
    </location>
</feature>
<feature type="domain" description="Protein kinase" evidence="28">
    <location>
        <begin position="5438"/>
        <end position="5693"/>
    </location>
</feature>
<evidence type="ECO:0000256" key="12">
    <source>
        <dbReference type="ARBA" id="ARBA00022737"/>
    </source>
</evidence>
<feature type="compositionally biased region" description="Basic and acidic residues" evidence="27">
    <location>
        <begin position="6027"/>
        <end position="6041"/>
    </location>
</feature>
<feature type="domain" description="Fibronectin type-III" evidence="30">
    <location>
        <begin position="1651"/>
        <end position="1744"/>
    </location>
</feature>
<feature type="domain" description="Fibronectin type-III" evidence="30">
    <location>
        <begin position="5294"/>
        <end position="5385"/>
    </location>
</feature>
<dbReference type="GO" id="GO:0004674">
    <property type="term" value="F:protein serine/threonine kinase activity"/>
    <property type="evidence" value="ECO:0007669"/>
    <property type="project" value="UniProtKB-KW"/>
</dbReference>
<evidence type="ECO:0000256" key="18">
    <source>
        <dbReference type="ARBA" id="ARBA00022860"/>
    </source>
</evidence>
<feature type="region of interest" description="Disordered" evidence="27">
    <location>
        <begin position="2004"/>
        <end position="2028"/>
    </location>
</feature>
<dbReference type="FunFam" id="2.60.40.10:FF:000050">
    <property type="entry name" value="Titin isoform B"/>
    <property type="match status" value="1"/>
</dbReference>
<feature type="domain" description="Ig-like" evidence="29">
    <location>
        <begin position="594"/>
        <end position="683"/>
    </location>
</feature>
<evidence type="ECO:0000256" key="11">
    <source>
        <dbReference type="ARBA" id="ARBA00022723"/>
    </source>
</evidence>
<dbReference type="SMART" id="SM00409">
    <property type="entry name" value="IG"/>
    <property type="match status" value="26"/>
</dbReference>
<feature type="compositionally biased region" description="Basic and acidic residues" evidence="27">
    <location>
        <begin position="536"/>
        <end position="549"/>
    </location>
</feature>
<keyword evidence="15" id="KW-0106">Calcium</keyword>
<dbReference type="InterPro" id="IPR000719">
    <property type="entry name" value="Prot_kinase_dom"/>
</dbReference>
<name>A0AA85A205_9TREM</name>
<feature type="domain" description="Fibronectin type-III" evidence="30">
    <location>
        <begin position="1061"/>
        <end position="1154"/>
    </location>
</feature>
<dbReference type="GO" id="GO:0031672">
    <property type="term" value="C:A band"/>
    <property type="evidence" value="ECO:0007669"/>
    <property type="project" value="UniProtKB-ARBA"/>
</dbReference>
<keyword evidence="8" id="KW-0723">Serine/threonine-protein kinase</keyword>
<dbReference type="Gene3D" id="3.30.200.20">
    <property type="entry name" value="Phosphorylase Kinase, domain 1"/>
    <property type="match status" value="1"/>
</dbReference>
<organism evidence="31 32">
    <name type="scientific">Schistosoma margrebowiei</name>
    <dbReference type="NCBI Taxonomy" id="48269"/>
    <lineage>
        <taxon>Eukaryota</taxon>
        <taxon>Metazoa</taxon>
        <taxon>Spiralia</taxon>
        <taxon>Lophotrochozoa</taxon>
        <taxon>Platyhelminthes</taxon>
        <taxon>Trematoda</taxon>
        <taxon>Digenea</taxon>
        <taxon>Strigeidida</taxon>
        <taxon>Schistosomatoidea</taxon>
        <taxon>Schistosomatidae</taxon>
        <taxon>Schistosoma</taxon>
    </lineage>
</organism>
<dbReference type="CDD" id="cd00096">
    <property type="entry name" value="Ig"/>
    <property type="match status" value="2"/>
</dbReference>
<evidence type="ECO:0000313" key="32">
    <source>
        <dbReference type="WBParaSite" id="SMRG1_59460.2"/>
    </source>
</evidence>
<dbReference type="PANTHER" id="PTHR13817:SF151">
    <property type="entry name" value="TITIN"/>
    <property type="match status" value="1"/>
</dbReference>
<feature type="region of interest" description="Disordered" evidence="27">
    <location>
        <begin position="3964"/>
        <end position="3984"/>
    </location>
</feature>
<evidence type="ECO:0000256" key="16">
    <source>
        <dbReference type="ARBA" id="ARBA00022840"/>
    </source>
</evidence>
<dbReference type="FunFam" id="2.60.40.10:FF:000107">
    <property type="entry name" value="Myosin, light chain kinase a"/>
    <property type="match status" value="1"/>
</dbReference>
<evidence type="ECO:0000256" key="26">
    <source>
        <dbReference type="PROSITE-ProRule" id="PRU10141"/>
    </source>
</evidence>
<comment type="similarity">
    <text evidence="4">Belongs to the protein kinase superfamily. CAMK Ser/Thr protein kinase family.</text>
</comment>
<dbReference type="GO" id="GO:0005524">
    <property type="term" value="F:ATP binding"/>
    <property type="evidence" value="ECO:0007669"/>
    <property type="project" value="UniProtKB-UniRule"/>
</dbReference>
<feature type="region of interest" description="Disordered" evidence="27">
    <location>
        <begin position="3625"/>
        <end position="3647"/>
    </location>
</feature>
<keyword evidence="18" id="KW-0112">Calmodulin-binding</keyword>
<feature type="domain" description="Fibronectin type-III" evidence="30">
    <location>
        <begin position="4507"/>
        <end position="4602"/>
    </location>
</feature>
<comment type="catalytic activity">
    <reaction evidence="25">
        <text>L-seryl-[protein] + ATP = O-phospho-L-seryl-[protein] + ADP + H(+)</text>
        <dbReference type="Rhea" id="RHEA:17989"/>
        <dbReference type="Rhea" id="RHEA-COMP:9863"/>
        <dbReference type="Rhea" id="RHEA-COMP:11604"/>
        <dbReference type="ChEBI" id="CHEBI:15378"/>
        <dbReference type="ChEBI" id="CHEBI:29999"/>
        <dbReference type="ChEBI" id="CHEBI:30616"/>
        <dbReference type="ChEBI" id="CHEBI:83421"/>
        <dbReference type="ChEBI" id="CHEBI:456216"/>
        <dbReference type="EC" id="2.7.11.1"/>
    </reaction>
</comment>
<keyword evidence="6" id="KW-0787">Thick filament</keyword>
<evidence type="ECO:0000259" key="29">
    <source>
        <dbReference type="PROSITE" id="PS50835"/>
    </source>
</evidence>
<keyword evidence="14" id="KW-0418">Kinase</keyword>
<feature type="domain" description="Fibronectin type-III" evidence="30">
    <location>
        <begin position="1453"/>
        <end position="1548"/>
    </location>
</feature>
<feature type="binding site" evidence="26">
    <location>
        <position position="5467"/>
    </location>
    <ligand>
        <name>ATP</name>
        <dbReference type="ChEBI" id="CHEBI:30616"/>
    </ligand>
</feature>
<evidence type="ECO:0000259" key="28">
    <source>
        <dbReference type="PROSITE" id="PS50011"/>
    </source>
</evidence>
<dbReference type="Proteomes" id="UP000050790">
    <property type="component" value="Unassembled WGS sequence"/>
</dbReference>
<dbReference type="Pfam" id="PF00069">
    <property type="entry name" value="Pkinase"/>
    <property type="match status" value="1"/>
</dbReference>
<feature type="domain" description="Ig-like" evidence="29">
    <location>
        <begin position="109"/>
        <end position="203"/>
    </location>
</feature>
<feature type="domain" description="Ig-like" evidence="29">
    <location>
        <begin position="5762"/>
        <end position="5872"/>
    </location>
</feature>
<feature type="region of interest" description="Disordered" evidence="27">
    <location>
        <begin position="3578"/>
        <end position="3608"/>
    </location>
</feature>
<dbReference type="Pfam" id="PF07679">
    <property type="entry name" value="I-set"/>
    <property type="match status" value="23"/>
</dbReference>
<keyword evidence="20" id="KW-1015">Disulfide bond</keyword>
<keyword evidence="21" id="KW-0514">Muscle protein</keyword>
<dbReference type="PROSITE" id="PS00107">
    <property type="entry name" value="PROTEIN_KINASE_ATP"/>
    <property type="match status" value="1"/>
</dbReference>
<keyword evidence="10" id="KW-0808">Transferase</keyword>
<dbReference type="Pfam" id="PF00041">
    <property type="entry name" value="fn3"/>
    <property type="match status" value="31"/>
</dbReference>
<evidence type="ECO:0000256" key="21">
    <source>
        <dbReference type="ARBA" id="ARBA00023179"/>
    </source>
</evidence>
<dbReference type="PROSITE" id="PS50835">
    <property type="entry name" value="IG_LIKE"/>
    <property type="match status" value="14"/>
</dbReference>
<feature type="domain" description="Fibronectin type-III" evidence="30">
    <location>
        <begin position="2170"/>
        <end position="2265"/>
    </location>
</feature>
<dbReference type="InterPro" id="IPR017441">
    <property type="entry name" value="Protein_kinase_ATP_BS"/>
</dbReference>
<keyword evidence="23" id="KW-0393">Immunoglobulin domain</keyword>
<keyword evidence="19" id="KW-0130">Cell adhesion</keyword>
<feature type="domain" description="Fibronectin type-III" evidence="30">
    <location>
        <begin position="3488"/>
        <end position="3581"/>
    </location>
</feature>
<evidence type="ECO:0000313" key="31">
    <source>
        <dbReference type="Proteomes" id="UP000050790"/>
    </source>
</evidence>
<dbReference type="FunFam" id="2.60.40.10:FF:000160">
    <property type="entry name" value="Titin a"/>
    <property type="match status" value="6"/>
</dbReference>
<dbReference type="InterPro" id="IPR011009">
    <property type="entry name" value="Kinase-like_dom_sf"/>
</dbReference>
<feature type="domain" description="Fibronectin type-III" evidence="30">
    <location>
        <begin position="3587"/>
        <end position="3684"/>
    </location>
</feature>
<feature type="region of interest" description="Disordered" evidence="27">
    <location>
        <begin position="6010"/>
        <end position="6041"/>
    </location>
</feature>
<feature type="domain" description="Fibronectin type-III" evidence="30">
    <location>
        <begin position="4210"/>
        <end position="4305"/>
    </location>
</feature>
<dbReference type="Gene3D" id="1.10.510.10">
    <property type="entry name" value="Transferase(Phosphotransferase) domain 1"/>
    <property type="match status" value="1"/>
</dbReference>
<dbReference type="FunFam" id="2.60.40.10:FF:000056">
    <property type="entry name" value="twitchin isoform X4"/>
    <property type="match status" value="9"/>
</dbReference>
<feature type="region of interest" description="Disordered" evidence="27">
    <location>
        <begin position="3667"/>
        <end position="3698"/>
    </location>
</feature>
<evidence type="ECO:0000256" key="27">
    <source>
        <dbReference type="SAM" id="MobiDB-lite"/>
    </source>
</evidence>
<feature type="domain" description="Ig-like" evidence="29">
    <location>
        <begin position="6323"/>
        <end position="6407"/>
    </location>
</feature>
<dbReference type="Gene3D" id="2.60.40.10">
    <property type="entry name" value="Immunoglobulins"/>
    <property type="match status" value="58"/>
</dbReference>
<dbReference type="InterPro" id="IPR013783">
    <property type="entry name" value="Ig-like_fold"/>
</dbReference>
<feature type="domain" description="Fibronectin type-III" evidence="30">
    <location>
        <begin position="2771"/>
        <end position="2865"/>
    </location>
</feature>
<dbReference type="InterPro" id="IPR007110">
    <property type="entry name" value="Ig-like_dom"/>
</dbReference>
<dbReference type="GO" id="GO:0005634">
    <property type="term" value="C:nucleus"/>
    <property type="evidence" value="ECO:0007669"/>
    <property type="project" value="UniProtKB-SubCell"/>
</dbReference>
<evidence type="ECO:0000256" key="8">
    <source>
        <dbReference type="ARBA" id="ARBA00022527"/>
    </source>
</evidence>
<feature type="domain" description="Ig-like" evidence="29">
    <location>
        <begin position="215"/>
        <end position="307"/>
    </location>
</feature>
<feature type="compositionally biased region" description="Polar residues" evidence="27">
    <location>
        <begin position="3636"/>
        <end position="3645"/>
    </location>
</feature>
<dbReference type="GO" id="GO:0007155">
    <property type="term" value="P:cell adhesion"/>
    <property type="evidence" value="ECO:0007669"/>
    <property type="project" value="UniProtKB-KW"/>
</dbReference>
<feature type="domain" description="Fibronectin type-III" evidence="30">
    <location>
        <begin position="2467"/>
        <end position="2562"/>
    </location>
</feature>
<keyword evidence="17" id="KW-0460">Magnesium</keyword>
<evidence type="ECO:0000256" key="6">
    <source>
        <dbReference type="ARBA" id="ARBA00022433"/>
    </source>
</evidence>
<dbReference type="SUPFAM" id="SSF48726">
    <property type="entry name" value="Immunoglobulin"/>
    <property type="match status" value="27"/>
</dbReference>
<feature type="domain" description="Fibronectin type-III" evidence="30">
    <location>
        <begin position="1850"/>
        <end position="1942"/>
    </location>
</feature>
<dbReference type="PROSITE" id="PS50853">
    <property type="entry name" value="FN3"/>
    <property type="match status" value="31"/>
</dbReference>
<feature type="domain" description="Fibronectin type-III" evidence="30">
    <location>
        <begin position="2871"/>
        <end position="2963"/>
    </location>
</feature>
<dbReference type="FunFam" id="2.60.40.10:FF:000032">
    <property type="entry name" value="palladin isoform X1"/>
    <property type="match status" value="3"/>
</dbReference>
<dbReference type="FunFam" id="2.60.40.10:FF:000097">
    <property type="entry name" value="Bent, isoform F"/>
    <property type="match status" value="1"/>
</dbReference>
<feature type="compositionally biased region" description="Polar residues" evidence="27">
    <location>
        <begin position="6017"/>
        <end position="6026"/>
    </location>
</feature>
<dbReference type="InterPro" id="IPR003599">
    <property type="entry name" value="Ig_sub"/>
</dbReference>
<protein>
    <recommendedName>
        <fullName evidence="5">non-specific serine/threonine protein kinase</fullName>
        <ecNumber evidence="5">2.7.11.1</ecNumber>
    </recommendedName>
</protein>
<evidence type="ECO:0000256" key="5">
    <source>
        <dbReference type="ARBA" id="ARBA00012513"/>
    </source>
</evidence>
<evidence type="ECO:0000256" key="7">
    <source>
        <dbReference type="ARBA" id="ARBA00022490"/>
    </source>
</evidence>
<dbReference type="FunFam" id="2.60.40.10:FF:000127">
    <property type="entry name" value="titin isoform X1"/>
    <property type="match status" value="5"/>
</dbReference>
<feature type="domain" description="Fibronectin type-III" evidence="30">
    <location>
        <begin position="4113"/>
        <end position="4207"/>
    </location>
</feature>
<dbReference type="FunFam" id="2.60.40.10:FF:000003">
    <property type="entry name" value="Titin isoform E"/>
    <property type="match status" value="6"/>
</dbReference>
<evidence type="ECO:0000256" key="24">
    <source>
        <dbReference type="ARBA" id="ARBA00047899"/>
    </source>
</evidence>
<dbReference type="SUPFAM" id="SSF49265">
    <property type="entry name" value="Fibronectin type III"/>
    <property type="match status" value="17"/>
</dbReference>
<evidence type="ECO:0000256" key="19">
    <source>
        <dbReference type="ARBA" id="ARBA00022889"/>
    </source>
</evidence>
<dbReference type="FunFam" id="3.30.200.20:FF:000315">
    <property type="entry name" value="Calcium-dependent protein kinase 3"/>
    <property type="match status" value="1"/>
</dbReference>
<feature type="domain" description="Fibronectin type-III" evidence="30">
    <location>
        <begin position="3093"/>
        <end position="3188"/>
    </location>
</feature>
<feature type="domain" description="Ig-like" evidence="29">
    <location>
        <begin position="4711"/>
        <end position="4801"/>
    </location>
</feature>
<feature type="domain" description="Ig-like" evidence="29">
    <location>
        <begin position="6226"/>
        <end position="6309"/>
    </location>
</feature>
<keyword evidence="16 26" id="KW-0067">ATP-binding</keyword>
<feature type="domain" description="Fibronectin type-III" evidence="30">
    <location>
        <begin position="5002"/>
        <end position="5097"/>
    </location>
</feature>
<accession>A0AA85A205</accession>
<feature type="domain" description="Fibronectin type-III" evidence="30">
    <location>
        <begin position="3790"/>
        <end position="3884"/>
    </location>
</feature>
<feature type="domain" description="Fibronectin type-III" evidence="30">
    <location>
        <begin position="1160"/>
        <end position="1252"/>
    </location>
</feature>
<dbReference type="FunFam" id="1.10.510.10:FF:000321">
    <property type="entry name" value="Bent, isoform C"/>
    <property type="match status" value="1"/>
</dbReference>
<feature type="domain" description="Ig-like" evidence="29">
    <location>
        <begin position="870"/>
        <end position="955"/>
    </location>
</feature>
<keyword evidence="13 26" id="KW-0547">Nucleotide-binding</keyword>
<evidence type="ECO:0000256" key="15">
    <source>
        <dbReference type="ARBA" id="ARBA00022837"/>
    </source>
</evidence>
<feature type="domain" description="Fibronectin type-III" evidence="30">
    <location>
        <begin position="3388"/>
        <end position="3482"/>
    </location>
</feature>
<keyword evidence="7" id="KW-0963">Cytoplasm</keyword>
<evidence type="ECO:0000256" key="9">
    <source>
        <dbReference type="ARBA" id="ARBA00022553"/>
    </source>
</evidence>
<evidence type="ECO:0000256" key="25">
    <source>
        <dbReference type="ARBA" id="ARBA00048679"/>
    </source>
</evidence>
<feature type="domain" description="Fibronectin type-III" evidence="30">
    <location>
        <begin position="3690"/>
        <end position="3784"/>
    </location>
</feature>
<dbReference type="GO" id="GO:0005516">
    <property type="term" value="F:calmodulin binding"/>
    <property type="evidence" value="ECO:0007669"/>
    <property type="project" value="UniProtKB-KW"/>
</dbReference>
<dbReference type="GO" id="GO:0032982">
    <property type="term" value="C:myosin filament"/>
    <property type="evidence" value="ECO:0007669"/>
    <property type="project" value="UniProtKB-KW"/>
</dbReference>
<feature type="domain" description="Fibronectin type-III" evidence="30">
    <location>
        <begin position="2072"/>
        <end position="2167"/>
    </location>
</feature>
<keyword evidence="11" id="KW-0479">Metal-binding</keyword>
<comment type="cofactor">
    <cofactor evidence="1">
        <name>Mg(2+)</name>
        <dbReference type="ChEBI" id="CHEBI:18420"/>
    </cofactor>
</comment>
<feature type="domain" description="Fibronectin type-III" evidence="30">
    <location>
        <begin position="4403"/>
        <end position="4501"/>
    </location>
</feature>
<dbReference type="InterPro" id="IPR050964">
    <property type="entry name" value="Striated_Muscle_Regulatory"/>
</dbReference>
<evidence type="ECO:0000256" key="10">
    <source>
        <dbReference type="ARBA" id="ARBA00022679"/>
    </source>
</evidence>
<dbReference type="GO" id="GO:0046872">
    <property type="term" value="F:metal ion binding"/>
    <property type="evidence" value="ECO:0007669"/>
    <property type="project" value="UniProtKB-KW"/>
</dbReference>
<feature type="domain" description="Ig-like" evidence="29">
    <location>
        <begin position="698"/>
        <end position="776"/>
    </location>
</feature>
<feature type="region of interest" description="Disordered" evidence="27">
    <location>
        <begin position="1922"/>
        <end position="1944"/>
    </location>
</feature>
<dbReference type="CDD" id="cd00063">
    <property type="entry name" value="FN3"/>
    <property type="match status" value="31"/>
</dbReference>
<dbReference type="InterPro" id="IPR036179">
    <property type="entry name" value="Ig-like_dom_sf"/>
</dbReference>
<feature type="domain" description="Fibronectin type-III" evidence="30">
    <location>
        <begin position="4898"/>
        <end position="4996"/>
    </location>
</feature>
<evidence type="ECO:0000256" key="23">
    <source>
        <dbReference type="ARBA" id="ARBA00023319"/>
    </source>
</evidence>